<dbReference type="eggNOG" id="COG3153">
    <property type="taxonomic scope" value="Bacteria"/>
</dbReference>
<dbReference type="Pfam" id="PF13508">
    <property type="entry name" value="Acetyltransf_7"/>
    <property type="match status" value="1"/>
</dbReference>
<dbReference type="EMBL" id="AUND01000034">
    <property type="protein sequence ID" value="KEO51847.1"/>
    <property type="molecule type" value="Genomic_DNA"/>
</dbReference>
<dbReference type="Proteomes" id="UP000027432">
    <property type="component" value="Unassembled WGS sequence"/>
</dbReference>
<evidence type="ECO:0000313" key="3">
    <source>
        <dbReference type="Proteomes" id="UP000027432"/>
    </source>
</evidence>
<dbReference type="CDD" id="cd04301">
    <property type="entry name" value="NAT_SF"/>
    <property type="match status" value="1"/>
</dbReference>
<name>A0A074JR45_9RHOB</name>
<keyword evidence="3" id="KW-1185">Reference proteome</keyword>
<evidence type="ECO:0000313" key="2">
    <source>
        <dbReference type="EMBL" id="KEO51847.1"/>
    </source>
</evidence>
<comment type="caution">
    <text evidence="2">The sequence shown here is derived from an EMBL/GenBank/DDBJ whole genome shotgun (WGS) entry which is preliminary data.</text>
</comment>
<sequence>MIFQTGRGVDDNAFVTLFEQVFTASEGTEEGRLLGDLVRAILDTTSQDDLHVFCALDGRELVGAVCFSRLLYSEDLRTVFLLSPMAVHADRQGEGIGQALIHHALEALRSAGVDVVLTYGDPAFYRRVGFSPITEAIAAAPYDLSMPQGWLGQSLSSAALEPLKGEAHCVAAFARPEIW</sequence>
<dbReference type="SUPFAM" id="SSF55729">
    <property type="entry name" value="Acyl-CoA N-acyltransferases (Nat)"/>
    <property type="match status" value="1"/>
</dbReference>
<accession>A0A074JR45</accession>
<evidence type="ECO:0000259" key="1">
    <source>
        <dbReference type="PROSITE" id="PS51186"/>
    </source>
</evidence>
<reference evidence="2 3" key="1">
    <citation type="submission" date="2013-07" db="EMBL/GenBank/DDBJ databases">
        <title>Thioclava pacifica DSM 10166 Genome Sequencing.</title>
        <authorList>
            <person name="Lai Q."/>
            <person name="Shao Z."/>
        </authorList>
    </citation>
    <scope>NUCLEOTIDE SEQUENCE [LARGE SCALE GENOMIC DNA]</scope>
    <source>
        <strain evidence="2 3">DSM 10166</strain>
    </source>
</reference>
<gene>
    <name evidence="2" type="ORF">TP2_10235</name>
</gene>
<proteinExistence type="predicted"/>
<dbReference type="AlphaFoldDB" id="A0A074JR45"/>
<dbReference type="InterPro" id="IPR016181">
    <property type="entry name" value="Acyl_CoA_acyltransferase"/>
</dbReference>
<protein>
    <recommendedName>
        <fullName evidence="1">N-acetyltransferase domain-containing protein</fullName>
    </recommendedName>
</protein>
<dbReference type="STRING" id="1353537.TP2_10235"/>
<dbReference type="OrthoDB" id="9797178at2"/>
<organism evidence="2 3">
    <name type="scientific">Thioclava pacifica DSM 10166</name>
    <dbReference type="NCBI Taxonomy" id="1353537"/>
    <lineage>
        <taxon>Bacteria</taxon>
        <taxon>Pseudomonadati</taxon>
        <taxon>Pseudomonadota</taxon>
        <taxon>Alphaproteobacteria</taxon>
        <taxon>Rhodobacterales</taxon>
        <taxon>Paracoccaceae</taxon>
        <taxon>Thioclava</taxon>
    </lineage>
</organism>
<feature type="domain" description="N-acetyltransferase" evidence="1">
    <location>
        <begin position="1"/>
        <end position="147"/>
    </location>
</feature>
<dbReference type="PROSITE" id="PS51186">
    <property type="entry name" value="GNAT"/>
    <property type="match status" value="1"/>
</dbReference>
<dbReference type="GO" id="GO:0016747">
    <property type="term" value="F:acyltransferase activity, transferring groups other than amino-acyl groups"/>
    <property type="evidence" value="ECO:0007669"/>
    <property type="project" value="InterPro"/>
</dbReference>
<dbReference type="Gene3D" id="3.40.630.30">
    <property type="match status" value="1"/>
</dbReference>
<dbReference type="InterPro" id="IPR000182">
    <property type="entry name" value="GNAT_dom"/>
</dbReference>